<keyword evidence="6" id="KW-1185">Reference proteome</keyword>
<dbReference type="InterPro" id="IPR016194">
    <property type="entry name" value="SPOC-like_C_dom_sf"/>
</dbReference>
<dbReference type="Proteomes" id="UP000635278">
    <property type="component" value="Unassembled WGS sequence"/>
</dbReference>
<comment type="subunit">
    <text evidence="2">Homodimer. Interacts with LigD.</text>
</comment>
<dbReference type="EMBL" id="WOTB01000062">
    <property type="protein sequence ID" value="NHN86875.1"/>
    <property type="molecule type" value="Genomic_DNA"/>
</dbReference>
<evidence type="ECO:0000256" key="3">
    <source>
        <dbReference type="SAM" id="MobiDB-lite"/>
    </source>
</evidence>
<comment type="caution">
    <text evidence="5">The sequence shown here is derived from an EMBL/GenBank/DDBJ whole genome shotgun (WGS) entry which is preliminary data.</text>
</comment>
<dbReference type="PANTHER" id="PTHR41251">
    <property type="entry name" value="NON-HOMOLOGOUS END JOINING PROTEIN KU"/>
    <property type="match status" value="1"/>
</dbReference>
<keyword evidence="2" id="KW-0233">DNA recombination</keyword>
<evidence type="ECO:0000313" key="5">
    <source>
        <dbReference type="EMBL" id="NHN86875.1"/>
    </source>
</evidence>
<evidence type="ECO:0000256" key="1">
    <source>
        <dbReference type="ARBA" id="ARBA00023125"/>
    </source>
</evidence>
<organism evidence="5 6">
    <name type="scientific">Acetobacter musti</name>
    <dbReference type="NCBI Taxonomy" id="864732"/>
    <lineage>
        <taxon>Bacteria</taxon>
        <taxon>Pseudomonadati</taxon>
        <taxon>Pseudomonadota</taxon>
        <taxon>Alphaproteobacteria</taxon>
        <taxon>Acetobacterales</taxon>
        <taxon>Acetobacteraceae</taxon>
        <taxon>Acetobacter</taxon>
    </lineage>
</organism>
<feature type="domain" description="Ku" evidence="4">
    <location>
        <begin position="55"/>
        <end position="185"/>
    </location>
</feature>
<dbReference type="PANTHER" id="PTHR41251:SF1">
    <property type="entry name" value="NON-HOMOLOGOUS END JOINING PROTEIN KU"/>
    <property type="match status" value="1"/>
</dbReference>
<dbReference type="HAMAP" id="MF_01875">
    <property type="entry name" value="Prokaryotic_Ku"/>
    <property type="match status" value="1"/>
</dbReference>
<evidence type="ECO:0000259" key="4">
    <source>
        <dbReference type="SMART" id="SM00559"/>
    </source>
</evidence>
<dbReference type="SUPFAM" id="SSF100939">
    <property type="entry name" value="SPOC domain-like"/>
    <property type="match status" value="1"/>
</dbReference>
<comment type="function">
    <text evidence="2">With LigD forms a non-homologous end joining (NHEJ) DNA repair enzyme, which repairs dsDNA breaks with reduced fidelity. Binds linear dsDNA with 5'- and 3'- overhangs but not closed circular dsDNA nor ssDNA. Recruits and stimulates the ligase activity of LigD.</text>
</comment>
<dbReference type="InterPro" id="IPR009187">
    <property type="entry name" value="Prok_Ku"/>
</dbReference>
<keyword evidence="1 2" id="KW-0238">DNA-binding</keyword>
<evidence type="ECO:0000256" key="2">
    <source>
        <dbReference type="HAMAP-Rule" id="MF_01875"/>
    </source>
</evidence>
<keyword evidence="2" id="KW-0234">DNA repair</keyword>
<dbReference type="SMART" id="SM00559">
    <property type="entry name" value="Ku78"/>
    <property type="match status" value="1"/>
</dbReference>
<sequence>MATRASWKGGLTIGELTCPVALYAAVSASERVALHLISRPTGHRVHRHYIDSETDDEVGRDDQVKGYKTKNGEIVLLEPEEVAAAVPDSDKTLILSSFIHCNEIDDVYLDRPYYLCPAKPAAGEAFALIRDSLIRQNVAALTQIILFRRVRPLLIRAYEDILLATTLNFDDEVRSSRDAFKDIPGHRLPREMLDLAAHIIETKKGHFDPSVFGDRYEAALADLVQAKLAGKKPRPPRRPAESKVVSLMDALRESADTTKSGTPDTPSRRTKTGSRSRPSHGRRKAS</sequence>
<dbReference type="Gene3D" id="2.40.290.10">
    <property type="match status" value="1"/>
</dbReference>
<dbReference type="Pfam" id="PF02735">
    <property type="entry name" value="Ku"/>
    <property type="match status" value="1"/>
</dbReference>
<reference evidence="5 6" key="1">
    <citation type="journal article" date="2020" name="Int. J. Syst. Evol. Microbiol.">
        <title>Novel acetic acid bacteria from cider fermentations: Acetobacter conturbans sp. nov. and Acetobacter fallax sp. nov.</title>
        <authorList>
            <person name="Sombolestani A.S."/>
            <person name="Cleenwerck I."/>
            <person name="Cnockaert M."/>
            <person name="Borremans W."/>
            <person name="Wieme A.D."/>
            <person name="De Vuyst L."/>
            <person name="Vandamme P."/>
        </authorList>
    </citation>
    <scope>NUCLEOTIDE SEQUENCE [LARGE SCALE GENOMIC DNA]</scope>
    <source>
        <strain evidence="5 6">LMG 30640</strain>
    </source>
</reference>
<dbReference type="NCBIfam" id="TIGR02772">
    <property type="entry name" value="Ku_bact"/>
    <property type="match status" value="1"/>
</dbReference>
<feature type="compositionally biased region" description="Basic residues" evidence="3">
    <location>
        <begin position="268"/>
        <end position="286"/>
    </location>
</feature>
<dbReference type="RefSeq" id="WP_173585189.1">
    <property type="nucleotide sequence ID" value="NZ_WOTB01000062.1"/>
</dbReference>
<keyword evidence="2" id="KW-0227">DNA damage</keyword>
<protein>
    <recommendedName>
        <fullName evidence="2">Non-homologous end joining protein Ku</fullName>
    </recommendedName>
</protein>
<name>A0ABX0JWL0_9PROT</name>
<comment type="similarity">
    <text evidence="2">Belongs to the prokaryotic Ku family.</text>
</comment>
<evidence type="ECO:0000313" key="6">
    <source>
        <dbReference type="Proteomes" id="UP000635278"/>
    </source>
</evidence>
<accession>A0ABX0JWL0</accession>
<dbReference type="PIRSF" id="PIRSF006493">
    <property type="entry name" value="Prok_Ku"/>
    <property type="match status" value="1"/>
</dbReference>
<feature type="region of interest" description="Disordered" evidence="3">
    <location>
        <begin position="229"/>
        <end position="286"/>
    </location>
</feature>
<gene>
    <name evidence="2" type="primary">ku</name>
    <name evidence="5" type="ORF">GOB93_20090</name>
</gene>
<dbReference type="InterPro" id="IPR006164">
    <property type="entry name" value="DNA_bd_Ku70/Ku80"/>
</dbReference>
<proteinExistence type="inferred from homology"/>